<proteinExistence type="inferred from homology"/>
<organism evidence="9 10">
    <name type="scientific">Telmatospirillum siberiense</name>
    <dbReference type="NCBI Taxonomy" id="382514"/>
    <lineage>
        <taxon>Bacteria</taxon>
        <taxon>Pseudomonadati</taxon>
        <taxon>Pseudomonadota</taxon>
        <taxon>Alphaproteobacteria</taxon>
        <taxon>Rhodospirillales</taxon>
        <taxon>Rhodospirillaceae</taxon>
        <taxon>Telmatospirillum</taxon>
    </lineage>
</organism>
<dbReference type="GO" id="GO:0000271">
    <property type="term" value="P:polysaccharide biosynthetic process"/>
    <property type="evidence" value="ECO:0007669"/>
    <property type="project" value="InterPro"/>
</dbReference>
<dbReference type="GO" id="GO:0005886">
    <property type="term" value="C:plasma membrane"/>
    <property type="evidence" value="ECO:0007669"/>
    <property type="project" value="TreeGrafter"/>
</dbReference>
<protein>
    <recommendedName>
        <fullName evidence="8">GtrA/DPMS transmembrane domain-containing protein</fullName>
    </recommendedName>
</protein>
<keyword evidence="4 7" id="KW-1133">Transmembrane helix</keyword>
<dbReference type="AlphaFoldDB" id="A0A2N3PV82"/>
<evidence type="ECO:0000256" key="3">
    <source>
        <dbReference type="ARBA" id="ARBA00022692"/>
    </source>
</evidence>
<feature type="transmembrane region" description="Helical" evidence="7">
    <location>
        <begin position="139"/>
        <end position="158"/>
    </location>
</feature>
<feature type="compositionally biased region" description="Low complexity" evidence="6">
    <location>
        <begin position="32"/>
        <end position="45"/>
    </location>
</feature>
<evidence type="ECO:0000256" key="4">
    <source>
        <dbReference type="ARBA" id="ARBA00022989"/>
    </source>
</evidence>
<comment type="subcellular location">
    <subcellularLocation>
        <location evidence="1">Membrane</location>
        <topology evidence="1">Multi-pass membrane protein</topology>
    </subcellularLocation>
</comment>
<dbReference type="InterPro" id="IPR007267">
    <property type="entry name" value="GtrA_DPMS_TM"/>
</dbReference>
<reference evidence="10" key="1">
    <citation type="submission" date="2017-12" db="EMBL/GenBank/DDBJ databases">
        <title>Draft genome sequence of Telmatospirillum siberiense 26-4b1T, an acidotolerant peatland alphaproteobacterium potentially involved in sulfur cycling.</title>
        <authorList>
            <person name="Hausmann B."/>
            <person name="Pjevac P."/>
            <person name="Schreck K."/>
            <person name="Herbold C.W."/>
            <person name="Daims H."/>
            <person name="Wagner M."/>
            <person name="Pester M."/>
            <person name="Loy A."/>
        </authorList>
    </citation>
    <scope>NUCLEOTIDE SEQUENCE [LARGE SCALE GENOMIC DNA]</scope>
    <source>
        <strain evidence="10">26-4b1</strain>
    </source>
</reference>
<evidence type="ECO:0000256" key="6">
    <source>
        <dbReference type="SAM" id="MobiDB-lite"/>
    </source>
</evidence>
<evidence type="ECO:0000256" key="2">
    <source>
        <dbReference type="ARBA" id="ARBA00009399"/>
    </source>
</evidence>
<sequence length="212" mass="23302">MDQRPDHRPSGRRHDRLGGPPGRGDGDGTGAHRGFPGRLSRPAAGPRRRGGSGGAHPRAGREAAMTVLGKFLRYSWVALMSAGSDWLVFSALVSLVGLAHLPALMTARVIGGLVSFLVNRHWTWSTKRRTAVTREGRRFLVLYAGSYALAVGLFSLLVDGLGIGPYPGKLATDICCFLMNFLVMNAYVFHRRQGFSRFLQRKRDRLTSEISR</sequence>
<keyword evidence="3 7" id="KW-0812">Transmembrane</keyword>
<feature type="region of interest" description="Disordered" evidence="6">
    <location>
        <begin position="1"/>
        <end position="59"/>
    </location>
</feature>
<evidence type="ECO:0000256" key="1">
    <source>
        <dbReference type="ARBA" id="ARBA00004141"/>
    </source>
</evidence>
<feature type="transmembrane region" description="Helical" evidence="7">
    <location>
        <begin position="170"/>
        <end position="189"/>
    </location>
</feature>
<feature type="transmembrane region" description="Helical" evidence="7">
    <location>
        <begin position="99"/>
        <end position="118"/>
    </location>
</feature>
<feature type="transmembrane region" description="Helical" evidence="7">
    <location>
        <begin position="71"/>
        <end position="93"/>
    </location>
</feature>
<keyword evidence="5 7" id="KW-0472">Membrane</keyword>
<comment type="caution">
    <text evidence="9">The sequence shown here is derived from an EMBL/GenBank/DDBJ whole genome shotgun (WGS) entry which is preliminary data.</text>
</comment>
<evidence type="ECO:0000259" key="8">
    <source>
        <dbReference type="Pfam" id="PF04138"/>
    </source>
</evidence>
<evidence type="ECO:0000256" key="5">
    <source>
        <dbReference type="ARBA" id="ARBA00023136"/>
    </source>
</evidence>
<keyword evidence="10" id="KW-1185">Reference proteome</keyword>
<comment type="similarity">
    <text evidence="2">Belongs to the GtrA family.</text>
</comment>
<dbReference type="PANTHER" id="PTHR38459">
    <property type="entry name" value="PROPHAGE BACTOPRENOL-LINKED GLUCOSE TRANSLOCASE HOMOLOG"/>
    <property type="match status" value="1"/>
</dbReference>
<gene>
    <name evidence="9" type="ORF">CWS72_11975</name>
</gene>
<feature type="domain" description="GtrA/DPMS transmembrane" evidence="8">
    <location>
        <begin position="73"/>
        <end position="189"/>
    </location>
</feature>
<name>A0A2N3PV82_9PROT</name>
<dbReference type="Pfam" id="PF04138">
    <property type="entry name" value="GtrA_DPMS_TM"/>
    <property type="match status" value="1"/>
</dbReference>
<accession>A0A2N3PV82</accession>
<feature type="compositionally biased region" description="Gly residues" evidence="6">
    <location>
        <begin position="19"/>
        <end position="31"/>
    </location>
</feature>
<evidence type="ECO:0000313" key="10">
    <source>
        <dbReference type="Proteomes" id="UP000233293"/>
    </source>
</evidence>
<dbReference type="EMBL" id="PIUM01000012">
    <property type="protein sequence ID" value="PKU24307.1"/>
    <property type="molecule type" value="Genomic_DNA"/>
</dbReference>
<evidence type="ECO:0000313" key="9">
    <source>
        <dbReference type="EMBL" id="PKU24307.1"/>
    </source>
</evidence>
<dbReference type="PANTHER" id="PTHR38459:SF1">
    <property type="entry name" value="PROPHAGE BACTOPRENOL-LINKED GLUCOSE TRANSLOCASE HOMOLOG"/>
    <property type="match status" value="1"/>
</dbReference>
<evidence type="ECO:0000256" key="7">
    <source>
        <dbReference type="SAM" id="Phobius"/>
    </source>
</evidence>
<dbReference type="Proteomes" id="UP000233293">
    <property type="component" value="Unassembled WGS sequence"/>
</dbReference>
<dbReference type="InterPro" id="IPR051401">
    <property type="entry name" value="GtrA_CellWall_Glycosyl"/>
</dbReference>